<dbReference type="PANTHER" id="PTHR24223:SF456">
    <property type="entry name" value="MULTIDRUG RESISTANCE-ASSOCIATED PROTEIN LETHAL(2)03659"/>
    <property type="match status" value="1"/>
</dbReference>
<dbReference type="GO" id="GO:0016887">
    <property type="term" value="F:ATP hydrolysis activity"/>
    <property type="evidence" value="ECO:0007669"/>
    <property type="project" value="InterPro"/>
</dbReference>
<dbReference type="InterPro" id="IPR011527">
    <property type="entry name" value="ABC1_TM_dom"/>
</dbReference>
<comment type="subcellular location">
    <subcellularLocation>
        <location evidence="1">Membrane</location>
        <topology evidence="1">Multi-pass membrane protein</topology>
    </subcellularLocation>
</comment>
<feature type="transmembrane region" description="Helical" evidence="10">
    <location>
        <begin position="529"/>
        <end position="549"/>
    </location>
</feature>
<evidence type="ECO:0000256" key="1">
    <source>
        <dbReference type="ARBA" id="ARBA00004141"/>
    </source>
</evidence>
<protein>
    <submittedName>
        <fullName evidence="13">P-loop containing nucleoside triphosphate hydrolase protein</fullName>
    </submittedName>
</protein>
<dbReference type="PANTHER" id="PTHR24223">
    <property type="entry name" value="ATP-BINDING CASSETTE SUB-FAMILY C"/>
    <property type="match status" value="1"/>
</dbReference>
<dbReference type="AlphaFoldDB" id="A0A166VV94"/>
<feature type="transmembrane region" description="Helical" evidence="10">
    <location>
        <begin position="603"/>
        <end position="624"/>
    </location>
</feature>
<evidence type="ECO:0000256" key="2">
    <source>
        <dbReference type="ARBA" id="ARBA00009726"/>
    </source>
</evidence>
<evidence type="ECO:0000256" key="6">
    <source>
        <dbReference type="ARBA" id="ARBA00022840"/>
    </source>
</evidence>
<sequence>MSLQLGLRRRSMVWTDRRAKLLVEVFSTMRVVKYFSYEVSFLERLNFVRDKELVGIRHIQHAFSANLAFSLSIPVLSATLTFVTYTSIQPGFDSAVIFSSMGLFQLLRSPLMNLPRALSSIPDALNALARLQRVFHAPLMAGNAIDIDVEQAPALVVKDAVFQWESVPPVPNEDTKKDKGRANVKAAQPAPETETETEKQEERVPFKVEVAQMTVPRGSLVAIVGPVGSGKSSLLQGLIGEMRRDAGHISFGGRVSYCPQTAWIQNATLRNNITFGRSFDEDRYWQAVDNASLLPDLDALPDGDATEIGEKGINLSGGQKQRVSIARALYSNADVVIMDDPLSAVDAHVGKALFQNAILGAFRSKGASVILVTHALHFLSQCDYIYTVKDGRIVENGTHKELVAKAGEFARLNKAYGAGGVEQVQDIAEDAAEVTAPRLAMSVQAIKQKLEKVYHKSGTGKIEGRLIASEKRETGSVKWSVYGAYIRAGKGWITMPVIITFMILMQSSQILNSYALVWWEDDTFHRPYSFYQIIYACLGVSQAIFTLLMGNAMDYMANFASNALHRRAVQKIFYSPMSFFDTTPTGRILSVLQKDIDTIDNQLAMAVRIFVITMASVTGSIILIAILEVYFLIIVAAVMVLYGYFAMFYQASARELKRIDSLLCSIHYSHFSESLTGLPTIRSYGAIDRFINDNRYYLDLENRALFLTVTNQRWLAVRLDFLGSLLVLVVSIFSVVGISGINPAQIGVVLINASTLSQWGSSVTRQTAQVGKYNNMNSVERVVEYSRDGGLKQEKPHEIEDTKLPSVWPEHGAIEFKNIILSYRPGLPIVLKGVSVDIKGGEKIGVVGRTGAGKSSLMLALFRIVELTSGSITIDGVDISTIGLKDLRTKISIIPQDPLLFAGTIRSNLDPFSVFSDTQLWDALHKSYLTKASSSPKGDEDDDQHSAPRYNLDTIIEDDGTNLSVGGRSLLSLARALVKDSKVIVMDEATASVDLDTDNKIQKTIQKLQGRTLLTIAHRLRTIIPYDRILVLDAGTVAEFDTPRNLFGRDSGIFRSMCEQSGISLEDILASTE</sequence>
<dbReference type="InterPro" id="IPR017871">
    <property type="entry name" value="ABC_transporter-like_CS"/>
</dbReference>
<keyword evidence="5" id="KW-0547">Nucleotide-binding</keyword>
<evidence type="ECO:0000256" key="4">
    <source>
        <dbReference type="ARBA" id="ARBA00022692"/>
    </source>
</evidence>
<dbReference type="SUPFAM" id="SSF90123">
    <property type="entry name" value="ABC transporter transmembrane region"/>
    <property type="match status" value="2"/>
</dbReference>
<keyword evidence="14" id="KW-1185">Reference proteome</keyword>
<dbReference type="Proteomes" id="UP000076532">
    <property type="component" value="Unassembled WGS sequence"/>
</dbReference>
<dbReference type="GO" id="GO:0005524">
    <property type="term" value="F:ATP binding"/>
    <property type="evidence" value="ECO:0007669"/>
    <property type="project" value="UniProtKB-KW"/>
</dbReference>
<dbReference type="Gene3D" id="1.20.1560.10">
    <property type="entry name" value="ABC transporter type 1, transmembrane domain"/>
    <property type="match status" value="2"/>
</dbReference>
<dbReference type="FunFam" id="3.40.50.300:FF:000997">
    <property type="entry name" value="Multidrug resistance-associated protein 1"/>
    <property type="match status" value="1"/>
</dbReference>
<dbReference type="FunFam" id="3.40.50.300:FF:000565">
    <property type="entry name" value="ABC bile acid transporter"/>
    <property type="match status" value="1"/>
</dbReference>
<accession>A0A166VV94</accession>
<evidence type="ECO:0000259" key="12">
    <source>
        <dbReference type="PROSITE" id="PS50929"/>
    </source>
</evidence>
<dbReference type="FunFam" id="1.20.1560.10:FF:000010">
    <property type="entry name" value="Multidrug resistance-associated ABC transporter"/>
    <property type="match status" value="1"/>
</dbReference>
<dbReference type="EMBL" id="KV417483">
    <property type="protein sequence ID" value="KZP33097.1"/>
    <property type="molecule type" value="Genomic_DNA"/>
</dbReference>
<dbReference type="STRING" id="436010.A0A166VV94"/>
<dbReference type="GO" id="GO:0016020">
    <property type="term" value="C:membrane"/>
    <property type="evidence" value="ECO:0007669"/>
    <property type="project" value="UniProtKB-SubCell"/>
</dbReference>
<evidence type="ECO:0000256" key="3">
    <source>
        <dbReference type="ARBA" id="ARBA00022448"/>
    </source>
</evidence>
<dbReference type="PROSITE" id="PS50929">
    <property type="entry name" value="ABC_TM1F"/>
    <property type="match status" value="2"/>
</dbReference>
<dbReference type="Pfam" id="PF00005">
    <property type="entry name" value="ABC_tran"/>
    <property type="match status" value="2"/>
</dbReference>
<gene>
    <name evidence="13" type="ORF">FIBSPDRAFT_1036247</name>
</gene>
<dbReference type="CDD" id="cd03244">
    <property type="entry name" value="ABCC_MRP_domain2"/>
    <property type="match status" value="1"/>
</dbReference>
<dbReference type="Gene3D" id="3.40.50.300">
    <property type="entry name" value="P-loop containing nucleotide triphosphate hydrolases"/>
    <property type="match status" value="2"/>
</dbReference>
<feature type="domain" description="ABC transporter" evidence="11">
    <location>
        <begin position="193"/>
        <end position="415"/>
    </location>
</feature>
<keyword evidence="3" id="KW-0813">Transport</keyword>
<feature type="region of interest" description="Disordered" evidence="9">
    <location>
        <begin position="168"/>
        <end position="202"/>
    </location>
</feature>
<evidence type="ECO:0000256" key="5">
    <source>
        <dbReference type="ARBA" id="ARBA00022741"/>
    </source>
</evidence>
<dbReference type="SMART" id="SM00382">
    <property type="entry name" value="AAA"/>
    <property type="match status" value="2"/>
</dbReference>
<comment type="similarity">
    <text evidence="2">Belongs to the ABC transporter superfamily. ABCC family. Conjugate transporter (TC 3.A.1.208) subfamily.</text>
</comment>
<evidence type="ECO:0000256" key="8">
    <source>
        <dbReference type="ARBA" id="ARBA00023136"/>
    </source>
</evidence>
<proteinExistence type="inferred from homology"/>
<dbReference type="Pfam" id="PF00664">
    <property type="entry name" value="ABC_membrane"/>
    <property type="match status" value="1"/>
</dbReference>
<reference evidence="13 14" key="1">
    <citation type="journal article" date="2016" name="Mol. Biol. Evol.">
        <title>Comparative Genomics of Early-Diverging Mushroom-Forming Fungi Provides Insights into the Origins of Lignocellulose Decay Capabilities.</title>
        <authorList>
            <person name="Nagy L.G."/>
            <person name="Riley R."/>
            <person name="Tritt A."/>
            <person name="Adam C."/>
            <person name="Daum C."/>
            <person name="Floudas D."/>
            <person name="Sun H."/>
            <person name="Yadav J.S."/>
            <person name="Pangilinan J."/>
            <person name="Larsson K.H."/>
            <person name="Matsuura K."/>
            <person name="Barry K."/>
            <person name="Labutti K."/>
            <person name="Kuo R."/>
            <person name="Ohm R.A."/>
            <person name="Bhattacharya S.S."/>
            <person name="Shirouzu T."/>
            <person name="Yoshinaga Y."/>
            <person name="Martin F.M."/>
            <person name="Grigoriev I.V."/>
            <person name="Hibbett D.S."/>
        </authorList>
    </citation>
    <scope>NUCLEOTIDE SEQUENCE [LARGE SCALE GENOMIC DNA]</scope>
    <source>
        <strain evidence="13 14">CBS 109695</strain>
    </source>
</reference>
<dbReference type="InterPro" id="IPR003593">
    <property type="entry name" value="AAA+_ATPase"/>
</dbReference>
<evidence type="ECO:0000256" key="7">
    <source>
        <dbReference type="ARBA" id="ARBA00022989"/>
    </source>
</evidence>
<feature type="transmembrane region" description="Helical" evidence="10">
    <location>
        <begin position="721"/>
        <end position="741"/>
    </location>
</feature>
<keyword evidence="6" id="KW-0067">ATP-binding</keyword>
<keyword evidence="8 10" id="KW-0472">Membrane</keyword>
<dbReference type="PROSITE" id="PS50893">
    <property type="entry name" value="ABC_TRANSPORTER_2"/>
    <property type="match status" value="2"/>
</dbReference>
<dbReference type="InterPro" id="IPR036640">
    <property type="entry name" value="ABC1_TM_sf"/>
</dbReference>
<evidence type="ECO:0000256" key="9">
    <source>
        <dbReference type="SAM" id="MobiDB-lite"/>
    </source>
</evidence>
<evidence type="ECO:0000259" key="11">
    <source>
        <dbReference type="PROSITE" id="PS50893"/>
    </source>
</evidence>
<evidence type="ECO:0000256" key="10">
    <source>
        <dbReference type="SAM" id="Phobius"/>
    </source>
</evidence>
<keyword evidence="4 10" id="KW-0812">Transmembrane</keyword>
<dbReference type="OrthoDB" id="6500128at2759"/>
<organism evidence="13 14">
    <name type="scientific">Athelia psychrophila</name>
    <dbReference type="NCBI Taxonomy" id="1759441"/>
    <lineage>
        <taxon>Eukaryota</taxon>
        <taxon>Fungi</taxon>
        <taxon>Dikarya</taxon>
        <taxon>Basidiomycota</taxon>
        <taxon>Agaricomycotina</taxon>
        <taxon>Agaricomycetes</taxon>
        <taxon>Agaricomycetidae</taxon>
        <taxon>Atheliales</taxon>
        <taxon>Atheliaceae</taxon>
        <taxon>Athelia</taxon>
    </lineage>
</organism>
<feature type="domain" description="ABC transporter" evidence="11">
    <location>
        <begin position="814"/>
        <end position="1059"/>
    </location>
</feature>
<evidence type="ECO:0000313" key="13">
    <source>
        <dbReference type="EMBL" id="KZP33097.1"/>
    </source>
</evidence>
<keyword evidence="13" id="KW-0378">Hydrolase</keyword>
<dbReference type="PROSITE" id="PS00211">
    <property type="entry name" value="ABC_TRANSPORTER_1"/>
    <property type="match status" value="1"/>
</dbReference>
<feature type="transmembrane region" description="Helical" evidence="10">
    <location>
        <begin position="497"/>
        <end position="517"/>
    </location>
</feature>
<feature type="domain" description="ABC transmembrane type-1" evidence="12">
    <location>
        <begin position="1"/>
        <end position="123"/>
    </location>
</feature>
<evidence type="ECO:0000313" key="14">
    <source>
        <dbReference type="Proteomes" id="UP000076532"/>
    </source>
</evidence>
<name>A0A166VV94_9AGAM</name>
<dbReference type="CDD" id="cd03250">
    <property type="entry name" value="ABCC_MRP_domain1"/>
    <property type="match status" value="1"/>
</dbReference>
<dbReference type="SUPFAM" id="SSF52540">
    <property type="entry name" value="P-loop containing nucleoside triphosphate hydrolases"/>
    <property type="match status" value="2"/>
</dbReference>
<dbReference type="InterPro" id="IPR050173">
    <property type="entry name" value="ABC_transporter_C-like"/>
</dbReference>
<keyword evidence="7 10" id="KW-1133">Transmembrane helix</keyword>
<dbReference type="CDD" id="cd18606">
    <property type="entry name" value="ABC_6TM_YOR1_D2_like"/>
    <property type="match status" value="1"/>
</dbReference>
<feature type="domain" description="ABC transmembrane type-1" evidence="12">
    <location>
        <begin position="497"/>
        <end position="758"/>
    </location>
</feature>
<feature type="transmembrane region" description="Helical" evidence="10">
    <location>
        <begin position="630"/>
        <end position="649"/>
    </location>
</feature>
<dbReference type="InterPro" id="IPR003439">
    <property type="entry name" value="ABC_transporter-like_ATP-bd"/>
</dbReference>
<dbReference type="InterPro" id="IPR027417">
    <property type="entry name" value="P-loop_NTPase"/>
</dbReference>
<dbReference type="GO" id="GO:0140359">
    <property type="term" value="F:ABC-type transporter activity"/>
    <property type="evidence" value="ECO:0007669"/>
    <property type="project" value="InterPro"/>
</dbReference>